<dbReference type="AlphaFoldDB" id="A0A1D2QR40"/>
<reference evidence="2 3" key="1">
    <citation type="journal article" date="2016" name="Appl. Environ. Microbiol.">
        <title>Lack of Overt Genome Reduction in the Bryostatin-Producing Bryozoan Symbiont "Candidatus Endobugula sertula".</title>
        <authorList>
            <person name="Miller I.J."/>
            <person name="Vanee N."/>
            <person name="Fong S.S."/>
            <person name="Lim-Fong G.E."/>
            <person name="Kwan J.C."/>
        </authorList>
    </citation>
    <scope>NUCLEOTIDE SEQUENCE [LARGE SCALE GENOMIC DNA]</scope>
    <source>
        <strain evidence="2">AB1-4</strain>
    </source>
</reference>
<name>A0A1D2QR40_9GAMM</name>
<evidence type="ECO:0000259" key="1">
    <source>
        <dbReference type="Pfam" id="PF05713"/>
    </source>
</evidence>
<gene>
    <name evidence="2" type="ORF">AB835_05925</name>
</gene>
<evidence type="ECO:0000313" key="2">
    <source>
        <dbReference type="EMBL" id="ODS24059.1"/>
    </source>
</evidence>
<accession>A0A1D2QR40</accession>
<dbReference type="Pfam" id="PF05713">
    <property type="entry name" value="MobC"/>
    <property type="match status" value="1"/>
</dbReference>
<sequence length="111" mass="12353">MRLTDGERDFLDQHSGSLSWSGYIRKRVFGEKAEKRRPVKRAVPDTALLAQVLAELGASRLSANINQLAKHANMGTLDVSPETEREIESACREIHTLRMLLIAALGVQPED</sequence>
<dbReference type="STRING" id="62101.AB835_05925"/>
<proteinExistence type="predicted"/>
<organism evidence="2 3">
    <name type="scientific">Candidatus Endobugula sertula</name>
    <name type="common">Bugula neritina bacterial symbiont</name>
    <dbReference type="NCBI Taxonomy" id="62101"/>
    <lineage>
        <taxon>Bacteria</taxon>
        <taxon>Pseudomonadati</taxon>
        <taxon>Pseudomonadota</taxon>
        <taxon>Gammaproteobacteria</taxon>
        <taxon>Cellvibrionales</taxon>
        <taxon>Cellvibrionaceae</taxon>
        <taxon>Candidatus Endobugula</taxon>
    </lineage>
</organism>
<dbReference type="EMBL" id="MDLC01000015">
    <property type="protein sequence ID" value="ODS24059.1"/>
    <property type="molecule type" value="Genomic_DNA"/>
</dbReference>
<evidence type="ECO:0000313" key="3">
    <source>
        <dbReference type="Proteomes" id="UP000242502"/>
    </source>
</evidence>
<dbReference type="Proteomes" id="UP000242502">
    <property type="component" value="Unassembled WGS sequence"/>
</dbReference>
<protein>
    <recommendedName>
        <fullName evidence="1">Bacterial mobilisation domain-containing protein</fullName>
    </recommendedName>
</protein>
<feature type="domain" description="Bacterial mobilisation" evidence="1">
    <location>
        <begin position="59"/>
        <end position="96"/>
    </location>
</feature>
<dbReference type="InterPro" id="IPR008687">
    <property type="entry name" value="MobC"/>
</dbReference>
<comment type="caution">
    <text evidence="2">The sequence shown here is derived from an EMBL/GenBank/DDBJ whole genome shotgun (WGS) entry which is preliminary data.</text>
</comment>